<dbReference type="STRING" id="1300348.I602_612"/>
<keyword evidence="1" id="KW-0732">Signal</keyword>
<dbReference type="OrthoDB" id="1202968at2"/>
<sequence>MKKLITLLVALTSFIGFAQSKNIVLEDNYNYNSQVKITSLSYNVDSVTELEEIDWKEIKSIFNTNNEDDVIKLSFAINMDKRKSKKVKIAGKFSVEGKTDNIEELIKKSKKGVKGLIKVYNKYQNK</sequence>
<evidence type="ECO:0000313" key="4">
    <source>
        <dbReference type="Proteomes" id="UP000037716"/>
    </source>
</evidence>
<keyword evidence="5" id="KW-1185">Reference proteome</keyword>
<comment type="caution">
    <text evidence="2">The sequence shown here is derived from an EMBL/GenBank/DDBJ whole genome shotgun (WGS) entry which is preliminary data.</text>
</comment>
<proteinExistence type="predicted"/>
<evidence type="ECO:0000256" key="1">
    <source>
        <dbReference type="SAM" id="SignalP"/>
    </source>
</evidence>
<reference evidence="3 5" key="2">
    <citation type="submission" date="2016-10" db="EMBL/GenBank/DDBJ databases">
        <authorList>
            <person name="Varghese N."/>
            <person name="Submissions S."/>
        </authorList>
    </citation>
    <scope>NUCLEOTIDE SEQUENCE [LARGE SCALE GENOMIC DNA]</scope>
    <source>
        <strain evidence="3 5">DSW-5</strain>
    </source>
</reference>
<evidence type="ECO:0000313" key="5">
    <source>
        <dbReference type="Proteomes" id="UP000183071"/>
    </source>
</evidence>
<feature type="chain" id="PRO_5005833333" description="BON domain-containing protein" evidence="1">
    <location>
        <begin position="19"/>
        <end position="126"/>
    </location>
</feature>
<dbReference type="EMBL" id="FNUE01000001">
    <property type="protein sequence ID" value="SEE19809.1"/>
    <property type="molecule type" value="Genomic_DNA"/>
</dbReference>
<protein>
    <recommendedName>
        <fullName evidence="6">BON domain-containing protein</fullName>
    </recommendedName>
</protein>
<dbReference type="EMBL" id="LGBR01000001">
    <property type="protein sequence ID" value="KOY51052.1"/>
    <property type="molecule type" value="Genomic_DNA"/>
</dbReference>
<feature type="signal peptide" evidence="1">
    <location>
        <begin position="1"/>
        <end position="18"/>
    </location>
</feature>
<dbReference type="RefSeq" id="WP_053973280.1">
    <property type="nucleotide sequence ID" value="NZ_FNUE01000001.1"/>
</dbReference>
<evidence type="ECO:0000313" key="2">
    <source>
        <dbReference type="EMBL" id="KOY51052.1"/>
    </source>
</evidence>
<name>A0A0M9CES0_9FLAO</name>
<gene>
    <name evidence="2" type="ORF">I602_612</name>
    <name evidence="3" type="ORF">SAMN05444353_1171</name>
</gene>
<reference evidence="2 4" key="1">
    <citation type="submission" date="2015-07" db="EMBL/GenBank/DDBJ databases">
        <title>Genome of Polaribacter dokdonenesis DSW-5, isolated from seawater off Dokdo in Korea.</title>
        <authorList>
            <person name="Yoon K."/>
            <person name="Song J.Y."/>
            <person name="Kim J.F."/>
        </authorList>
    </citation>
    <scope>NUCLEOTIDE SEQUENCE [LARGE SCALE GENOMIC DNA]</scope>
    <source>
        <strain evidence="2 4">DSW-5</strain>
    </source>
</reference>
<evidence type="ECO:0000313" key="3">
    <source>
        <dbReference type="EMBL" id="SEE19809.1"/>
    </source>
</evidence>
<dbReference type="Proteomes" id="UP000037716">
    <property type="component" value="Unassembled WGS sequence"/>
</dbReference>
<organism evidence="2 4">
    <name type="scientific">Polaribacter dokdonensis DSW-5</name>
    <dbReference type="NCBI Taxonomy" id="1300348"/>
    <lineage>
        <taxon>Bacteria</taxon>
        <taxon>Pseudomonadati</taxon>
        <taxon>Bacteroidota</taxon>
        <taxon>Flavobacteriia</taxon>
        <taxon>Flavobacteriales</taxon>
        <taxon>Flavobacteriaceae</taxon>
    </lineage>
</organism>
<dbReference type="PATRIC" id="fig|1300348.6.peg.611"/>
<dbReference type="Proteomes" id="UP000183071">
    <property type="component" value="Unassembled WGS sequence"/>
</dbReference>
<dbReference type="AlphaFoldDB" id="A0A0M9CES0"/>
<evidence type="ECO:0008006" key="6">
    <source>
        <dbReference type="Google" id="ProtNLM"/>
    </source>
</evidence>
<accession>A0A0M9CES0</accession>